<proteinExistence type="predicted"/>
<dbReference type="PANTHER" id="PTHR35176">
    <property type="entry name" value="HEME OXYGENASE HI_0854-RELATED"/>
    <property type="match status" value="1"/>
</dbReference>
<accession>A0A3A9YI46</accession>
<dbReference type="GO" id="GO:0016627">
    <property type="term" value="F:oxidoreductase activity, acting on the CH-CH group of donors"/>
    <property type="evidence" value="ECO:0007669"/>
    <property type="project" value="TreeGrafter"/>
</dbReference>
<evidence type="ECO:0000313" key="3">
    <source>
        <dbReference type="EMBL" id="RKN36700.1"/>
    </source>
</evidence>
<dbReference type="OrthoDB" id="159383at2"/>
<feature type="domain" description="Pyridoxamine 5'-phosphate oxidase N-terminal" evidence="2">
    <location>
        <begin position="17"/>
        <end position="144"/>
    </location>
</feature>
<name>A0A3A9YI46_9ACTN</name>
<evidence type="ECO:0000313" key="4">
    <source>
        <dbReference type="Proteomes" id="UP000272474"/>
    </source>
</evidence>
<dbReference type="Pfam" id="PF01243">
    <property type="entry name" value="PNPOx_N"/>
    <property type="match status" value="1"/>
</dbReference>
<dbReference type="InterPro" id="IPR019920">
    <property type="entry name" value="F420-binding_dom_put"/>
</dbReference>
<dbReference type="Gene3D" id="2.30.110.10">
    <property type="entry name" value="Electron Transport, Fmn-binding Protein, Chain A"/>
    <property type="match status" value="1"/>
</dbReference>
<dbReference type="NCBIfam" id="TIGR03618">
    <property type="entry name" value="Rv1155_F420"/>
    <property type="match status" value="1"/>
</dbReference>
<dbReference type="InterPro" id="IPR012349">
    <property type="entry name" value="Split_barrel_FMN-bd"/>
</dbReference>
<dbReference type="SUPFAM" id="SSF50475">
    <property type="entry name" value="FMN-binding split barrel"/>
    <property type="match status" value="1"/>
</dbReference>
<dbReference type="EMBL" id="RBAL01000032">
    <property type="protein sequence ID" value="RKN36700.1"/>
    <property type="molecule type" value="Genomic_DNA"/>
</dbReference>
<evidence type="ECO:0000259" key="2">
    <source>
        <dbReference type="Pfam" id="PF01243"/>
    </source>
</evidence>
<evidence type="ECO:0000256" key="1">
    <source>
        <dbReference type="ARBA" id="ARBA00023002"/>
    </source>
</evidence>
<reference evidence="3 4" key="1">
    <citation type="journal article" date="2014" name="Int. J. Syst. Evol. Microbiol.">
        <title>Streptomyces hoynatensis sp. nov., isolated from deep marine sediment.</title>
        <authorList>
            <person name="Veyisoglu A."/>
            <person name="Sahin N."/>
        </authorList>
    </citation>
    <scope>NUCLEOTIDE SEQUENCE [LARGE SCALE GENOMIC DNA]</scope>
    <source>
        <strain evidence="3 4">KCTC 29097</strain>
    </source>
</reference>
<organism evidence="3 4">
    <name type="scientific">Streptomyces hoynatensis</name>
    <dbReference type="NCBI Taxonomy" id="1141874"/>
    <lineage>
        <taxon>Bacteria</taxon>
        <taxon>Bacillati</taxon>
        <taxon>Actinomycetota</taxon>
        <taxon>Actinomycetes</taxon>
        <taxon>Kitasatosporales</taxon>
        <taxon>Streptomycetaceae</taxon>
        <taxon>Streptomyces</taxon>
    </lineage>
</organism>
<comment type="caution">
    <text evidence="3">The sequence shown here is derived from an EMBL/GenBank/DDBJ whole genome shotgun (WGS) entry which is preliminary data.</text>
</comment>
<keyword evidence="4" id="KW-1185">Reference proteome</keyword>
<dbReference type="GO" id="GO:0070967">
    <property type="term" value="F:coenzyme F420 binding"/>
    <property type="evidence" value="ECO:0007669"/>
    <property type="project" value="TreeGrafter"/>
</dbReference>
<dbReference type="PANTHER" id="PTHR35176:SF6">
    <property type="entry name" value="HEME OXYGENASE HI_0854-RELATED"/>
    <property type="match status" value="1"/>
</dbReference>
<dbReference type="GO" id="GO:0005829">
    <property type="term" value="C:cytosol"/>
    <property type="evidence" value="ECO:0007669"/>
    <property type="project" value="TreeGrafter"/>
</dbReference>
<dbReference type="RefSeq" id="WP_120684957.1">
    <property type="nucleotide sequence ID" value="NZ_RBAL01000032.1"/>
</dbReference>
<protein>
    <submittedName>
        <fullName evidence="3">TIGR03618 family F420-dependent PPOX class oxidoreductase</fullName>
    </submittedName>
</protein>
<dbReference type="Proteomes" id="UP000272474">
    <property type="component" value="Unassembled WGS sequence"/>
</dbReference>
<dbReference type="InterPro" id="IPR011576">
    <property type="entry name" value="Pyridox_Oxase_N"/>
</dbReference>
<gene>
    <name evidence="3" type="ORF">D7294_29950</name>
</gene>
<keyword evidence="1" id="KW-0560">Oxidoreductase</keyword>
<dbReference type="InterPro" id="IPR052019">
    <property type="entry name" value="F420H2_bilvrd_red/Heme_oxyg"/>
</dbReference>
<dbReference type="AlphaFoldDB" id="A0A3A9YI46"/>
<sequence length="164" mass="17250">MSERNGPGTASGIALPQSAVDLINGPALGHVVSLNPDGSPHVTGVWLGMDGNDVVFASMYAWRKTKNLMRDQRVAISVEGAGFHDSGLREYLVLRGRAEVTEGGAFALLRRLAETYMGPGVAFPPDELADRAGYVMRMRVEEIGGVGPWTGAPPGLPEGHPGAA</sequence>